<accession>A0A397U245</accession>
<protein>
    <submittedName>
        <fullName evidence="1">Uncharacterized protein</fullName>
    </submittedName>
</protein>
<gene>
    <name evidence="1" type="ORF">C2G38_2224206</name>
</gene>
<keyword evidence="2" id="KW-1185">Reference proteome</keyword>
<dbReference type="EMBL" id="QKWP01002335">
    <property type="protein sequence ID" value="RIB03721.1"/>
    <property type="molecule type" value="Genomic_DNA"/>
</dbReference>
<evidence type="ECO:0000313" key="2">
    <source>
        <dbReference type="Proteomes" id="UP000266673"/>
    </source>
</evidence>
<dbReference type="Proteomes" id="UP000266673">
    <property type="component" value="Unassembled WGS sequence"/>
</dbReference>
<proteinExistence type="predicted"/>
<comment type="caution">
    <text evidence="1">The sequence shown here is derived from an EMBL/GenBank/DDBJ whole genome shotgun (WGS) entry which is preliminary data.</text>
</comment>
<dbReference type="AlphaFoldDB" id="A0A397U245"/>
<organism evidence="1 2">
    <name type="scientific">Gigaspora rosea</name>
    <dbReference type="NCBI Taxonomy" id="44941"/>
    <lineage>
        <taxon>Eukaryota</taxon>
        <taxon>Fungi</taxon>
        <taxon>Fungi incertae sedis</taxon>
        <taxon>Mucoromycota</taxon>
        <taxon>Glomeromycotina</taxon>
        <taxon>Glomeromycetes</taxon>
        <taxon>Diversisporales</taxon>
        <taxon>Gigasporaceae</taxon>
        <taxon>Gigaspora</taxon>
    </lineage>
</organism>
<evidence type="ECO:0000313" key="1">
    <source>
        <dbReference type="EMBL" id="RIB03721.1"/>
    </source>
</evidence>
<name>A0A397U245_9GLOM</name>
<reference evidence="1 2" key="1">
    <citation type="submission" date="2018-06" db="EMBL/GenBank/DDBJ databases">
        <title>Comparative genomics reveals the genomic features of Rhizophagus irregularis, R. cerebriforme, R. diaphanum and Gigaspora rosea, and their symbiotic lifestyle signature.</title>
        <authorList>
            <person name="Morin E."/>
            <person name="San Clemente H."/>
            <person name="Chen E.C.H."/>
            <person name="De La Providencia I."/>
            <person name="Hainaut M."/>
            <person name="Kuo A."/>
            <person name="Kohler A."/>
            <person name="Murat C."/>
            <person name="Tang N."/>
            <person name="Roy S."/>
            <person name="Loubradou J."/>
            <person name="Henrissat B."/>
            <person name="Grigoriev I.V."/>
            <person name="Corradi N."/>
            <person name="Roux C."/>
            <person name="Martin F.M."/>
        </authorList>
    </citation>
    <scope>NUCLEOTIDE SEQUENCE [LARGE SCALE GENOMIC DNA]</scope>
    <source>
        <strain evidence="1 2">DAOM 194757</strain>
    </source>
</reference>
<dbReference type="OrthoDB" id="10576144at2759"/>
<sequence>MKRVPLEIIEEYYYLINYFLKTKKSDITDLYINLSALSSKLTITEILDIYYNLDELIEKTLDIVKFGTNEEQKNILEVLLKEIATEYTLMQKLASREKESIREPRIEINTNENKKRTIKK</sequence>